<gene>
    <name evidence="2" type="ORF">LQV63_06625</name>
</gene>
<accession>A0ABS8YFW3</accession>
<feature type="transmembrane region" description="Helical" evidence="1">
    <location>
        <begin position="176"/>
        <end position="194"/>
    </location>
</feature>
<feature type="transmembrane region" description="Helical" evidence="1">
    <location>
        <begin position="100"/>
        <end position="125"/>
    </location>
</feature>
<protein>
    <submittedName>
        <fullName evidence="2">ABC transporter permease</fullName>
    </submittedName>
</protein>
<organism evidence="2 3">
    <name type="scientific">Paenibacillus profundus</name>
    <dbReference type="NCBI Taxonomy" id="1173085"/>
    <lineage>
        <taxon>Bacteria</taxon>
        <taxon>Bacillati</taxon>
        <taxon>Bacillota</taxon>
        <taxon>Bacilli</taxon>
        <taxon>Bacillales</taxon>
        <taxon>Paenibacillaceae</taxon>
        <taxon>Paenibacillus</taxon>
    </lineage>
</organism>
<evidence type="ECO:0000313" key="2">
    <source>
        <dbReference type="EMBL" id="MCE5168982.1"/>
    </source>
</evidence>
<reference evidence="2 3" key="1">
    <citation type="submission" date="2021-11" db="EMBL/GenBank/DDBJ databases">
        <title>Draft genome sequence of Paenibacillus profundus YoMME, a new Gram-positive bacteria with exoelectrogenic properties.</title>
        <authorList>
            <person name="Hubenova Y."/>
            <person name="Hubenova E."/>
            <person name="Manasiev Y."/>
            <person name="Peykov S."/>
            <person name="Mitov M."/>
        </authorList>
    </citation>
    <scope>NUCLEOTIDE SEQUENCE [LARGE SCALE GENOMIC DNA]</scope>
    <source>
        <strain evidence="2 3">YoMME</strain>
    </source>
</reference>
<proteinExistence type="predicted"/>
<dbReference type="EMBL" id="JAJNBZ010000003">
    <property type="protein sequence ID" value="MCE5168982.1"/>
    <property type="molecule type" value="Genomic_DNA"/>
</dbReference>
<dbReference type="RefSeq" id="WP_233696103.1">
    <property type="nucleotide sequence ID" value="NZ_JAJNBZ010000003.1"/>
</dbReference>
<name>A0ABS8YFW3_9BACL</name>
<keyword evidence="1" id="KW-0472">Membrane</keyword>
<feature type="transmembrane region" description="Helical" evidence="1">
    <location>
        <begin position="145"/>
        <end position="169"/>
    </location>
</feature>
<sequence length="243" mass="27641">MDTNALLYLVKDELKRRKSKKDHAKWWLFYLAAGIVLLLAVTAYFADKFRPIGLLFFTFGFPYMAFILTYSMVKREWKNGTLGWWLSLPYSRSTLILSKYAASLCVVFLIFTAAWLATLFFYVYATIWQGSFEVAGLLSFMSGSSVWYLFVFAAIPFMNAFGLFIFIAGQSRLKPLTPLLWMIYGLSGNAIFWLPHEYWNTHIETGSIPFGPYAFAIAVPISVGLAVILLLCSTVTLKKDVVL</sequence>
<keyword evidence="1" id="KW-1133">Transmembrane helix</keyword>
<evidence type="ECO:0000256" key="1">
    <source>
        <dbReference type="SAM" id="Phobius"/>
    </source>
</evidence>
<dbReference type="Pfam" id="PF12679">
    <property type="entry name" value="ABC2_membrane_2"/>
    <property type="match status" value="1"/>
</dbReference>
<feature type="transmembrane region" description="Helical" evidence="1">
    <location>
        <begin position="214"/>
        <end position="237"/>
    </location>
</feature>
<comment type="caution">
    <text evidence="2">The sequence shown here is derived from an EMBL/GenBank/DDBJ whole genome shotgun (WGS) entry which is preliminary data.</text>
</comment>
<dbReference type="Proteomes" id="UP001199916">
    <property type="component" value="Unassembled WGS sequence"/>
</dbReference>
<evidence type="ECO:0000313" key="3">
    <source>
        <dbReference type="Proteomes" id="UP001199916"/>
    </source>
</evidence>
<keyword evidence="1" id="KW-0812">Transmembrane</keyword>
<feature type="transmembrane region" description="Helical" evidence="1">
    <location>
        <begin position="52"/>
        <end position="73"/>
    </location>
</feature>
<feature type="transmembrane region" description="Helical" evidence="1">
    <location>
        <begin position="26"/>
        <end position="46"/>
    </location>
</feature>
<keyword evidence="3" id="KW-1185">Reference proteome</keyword>